<dbReference type="OrthoDB" id="1666796at2759"/>
<feature type="transmembrane region" description="Helical" evidence="10">
    <location>
        <begin position="651"/>
        <end position="676"/>
    </location>
</feature>
<proteinExistence type="inferred from homology"/>
<dbReference type="InterPro" id="IPR004240">
    <property type="entry name" value="EMP70"/>
</dbReference>
<evidence type="ECO:0000256" key="4">
    <source>
        <dbReference type="ARBA" id="ARBA00022692"/>
    </source>
</evidence>
<feature type="transmembrane region" description="Helical" evidence="10">
    <location>
        <begin position="487"/>
        <end position="511"/>
    </location>
</feature>
<dbReference type="PANTHER" id="PTHR10766">
    <property type="entry name" value="TRANSMEMBRANE 9 SUPERFAMILY PROTEIN"/>
    <property type="match status" value="1"/>
</dbReference>
<evidence type="ECO:0000256" key="3">
    <source>
        <dbReference type="ARBA" id="ARBA00005227"/>
    </source>
</evidence>
<feature type="transmembrane region" description="Helical" evidence="10">
    <location>
        <begin position="539"/>
        <end position="562"/>
    </location>
</feature>
<keyword evidence="8" id="KW-0333">Golgi apparatus</keyword>
<protein>
    <recommendedName>
        <fullName evidence="10">Transmembrane 9 superfamily member</fullName>
    </recommendedName>
</protein>
<evidence type="ECO:0000256" key="5">
    <source>
        <dbReference type="ARBA" id="ARBA00022729"/>
    </source>
</evidence>
<dbReference type="GO" id="GO:0000139">
    <property type="term" value="C:Golgi membrane"/>
    <property type="evidence" value="ECO:0007669"/>
    <property type="project" value="UniProtKB-SubCell"/>
</dbReference>
<organism evidence="11 12">
    <name type="scientific">Chlorella sorokiniana</name>
    <name type="common">Freshwater green alga</name>
    <dbReference type="NCBI Taxonomy" id="3076"/>
    <lineage>
        <taxon>Eukaryota</taxon>
        <taxon>Viridiplantae</taxon>
        <taxon>Chlorophyta</taxon>
        <taxon>core chlorophytes</taxon>
        <taxon>Trebouxiophyceae</taxon>
        <taxon>Chlorellales</taxon>
        <taxon>Chlorellaceae</taxon>
        <taxon>Chlorella clade</taxon>
        <taxon>Chlorella</taxon>
    </lineage>
</organism>
<keyword evidence="4 10" id="KW-0812">Transmembrane</keyword>
<evidence type="ECO:0000256" key="6">
    <source>
        <dbReference type="ARBA" id="ARBA00022753"/>
    </source>
</evidence>
<keyword evidence="7 10" id="KW-1133">Transmembrane helix</keyword>
<feature type="signal peptide" evidence="10">
    <location>
        <begin position="1"/>
        <end position="22"/>
    </location>
</feature>
<sequence>MAAARRLLAVAALVLLAGAARAYYLPGTYPQEFLIGDVIQAEVNSLVSSETEMPYDYYSMPFCKPPEGVHRSTSTINPGTILLGIRIENSPYNFTMMTKQQGLTVCSGDAYPDNAYTALTQKEVKRLTDRIKQQYRVRLILDNLPITTYDLELDPESVRPGFEVGYELNGKYYVNNHLMFKILVHETNGQYTLGKKASDAELQAAANIEAGGRRLLEGKTKKQPVTELAPGQKMFMIVGFEVVACSIERTPGEPINKSLMCPQSYDDPNAPKPQEVKKGARVVYTYDVYWDTSDITWSSRWDAYLRMPGGKVHWFSILNSLMVVVVMSCIVAMIMMRTIRRDLQRYEQLLVDGGQGQEVEESGWKMVSGDVFRSPSSPLSLCVQVGSGVQIVASGFITLFFAALGFLSPASRGSLLTAALVMYLLLSVAAGYSAVWLWGLVNRSYEGWFKVCWRVACFFPGVTVAVMTCLNMFLWGTGSSGAIPLGFFFSIIFLWLLISIPLSYSGGILAAKQEIRQYPTRTNQIPRHIPPPHWASHPLVLFFAAGLLPFGTIFVELYFAMTSLWQGYFYYIFGFAFLVAILTIIITVEVSIVCTYVQLCAEDYLWWWRSYYRGGSIAIYVLVYSIGFLVNTLHKLTGLLPVVLYLSYMGLLVWCLFLAMGTIGFLSSFAFTYAIFNASKSD</sequence>
<feature type="transmembrane region" description="Helical" evidence="10">
    <location>
        <begin position="611"/>
        <end position="631"/>
    </location>
</feature>
<feature type="transmembrane region" description="Helical" evidence="10">
    <location>
        <begin position="381"/>
        <end position="407"/>
    </location>
</feature>
<gene>
    <name evidence="11" type="ORF">C2E21_6766</name>
</gene>
<evidence type="ECO:0000256" key="7">
    <source>
        <dbReference type="ARBA" id="ARBA00022989"/>
    </source>
</evidence>
<dbReference type="Pfam" id="PF02990">
    <property type="entry name" value="EMP70"/>
    <property type="match status" value="1"/>
</dbReference>
<keyword evidence="6" id="KW-0967">Endosome</keyword>
<feature type="transmembrane region" description="Helical" evidence="10">
    <location>
        <begin position="568"/>
        <end position="599"/>
    </location>
</feature>
<comment type="similarity">
    <text evidence="3 10">Belongs to the nonaspanin (TM9SF) (TC 9.A.2) family.</text>
</comment>
<comment type="subcellular location">
    <subcellularLocation>
        <location evidence="1">Endosome membrane</location>
        <topology evidence="1">Multi-pass membrane protein</topology>
    </subcellularLocation>
    <subcellularLocation>
        <location evidence="2">Golgi apparatus membrane</location>
        <topology evidence="2">Multi-pass membrane protein</topology>
    </subcellularLocation>
</comment>
<evidence type="ECO:0000256" key="10">
    <source>
        <dbReference type="RuleBase" id="RU363079"/>
    </source>
</evidence>
<evidence type="ECO:0000313" key="12">
    <source>
        <dbReference type="Proteomes" id="UP000239899"/>
    </source>
</evidence>
<evidence type="ECO:0000313" key="11">
    <source>
        <dbReference type="EMBL" id="PRW44394.1"/>
    </source>
</evidence>
<dbReference type="PANTHER" id="PTHR10766:SF55">
    <property type="entry name" value="TRANSMEMBRANE 9 SUPERFAMILY MEMBER 4"/>
    <property type="match status" value="1"/>
</dbReference>
<feature type="transmembrane region" description="Helical" evidence="10">
    <location>
        <begin position="413"/>
        <end position="439"/>
    </location>
</feature>
<dbReference type="GO" id="GO:0010008">
    <property type="term" value="C:endosome membrane"/>
    <property type="evidence" value="ECO:0007669"/>
    <property type="project" value="UniProtKB-SubCell"/>
</dbReference>
<evidence type="ECO:0000256" key="8">
    <source>
        <dbReference type="ARBA" id="ARBA00023034"/>
    </source>
</evidence>
<evidence type="ECO:0000256" key="2">
    <source>
        <dbReference type="ARBA" id="ARBA00004653"/>
    </source>
</evidence>
<dbReference type="AlphaFoldDB" id="A0A2P6TJY3"/>
<dbReference type="GO" id="GO:0072657">
    <property type="term" value="P:protein localization to membrane"/>
    <property type="evidence" value="ECO:0007669"/>
    <property type="project" value="TreeGrafter"/>
</dbReference>
<dbReference type="Proteomes" id="UP000239899">
    <property type="component" value="Unassembled WGS sequence"/>
</dbReference>
<keyword evidence="12" id="KW-1185">Reference proteome</keyword>
<reference evidence="11 12" key="1">
    <citation type="journal article" date="2018" name="Plant J.">
        <title>Genome sequences of Chlorella sorokiniana UTEX 1602 and Micractinium conductrix SAG 241.80: implications to maltose excretion by a green alga.</title>
        <authorList>
            <person name="Arriola M.B."/>
            <person name="Velmurugan N."/>
            <person name="Zhang Y."/>
            <person name="Plunkett M.H."/>
            <person name="Hondzo H."/>
            <person name="Barney B.M."/>
        </authorList>
    </citation>
    <scope>NUCLEOTIDE SEQUENCE [LARGE SCALE GENOMIC DNA]</scope>
    <source>
        <strain evidence="12">UTEX 1602</strain>
    </source>
</reference>
<keyword evidence="5 10" id="KW-0732">Signal</keyword>
<feature type="transmembrane region" description="Helical" evidence="10">
    <location>
        <begin position="314"/>
        <end position="336"/>
    </location>
</feature>
<evidence type="ECO:0000256" key="9">
    <source>
        <dbReference type="ARBA" id="ARBA00023136"/>
    </source>
</evidence>
<feature type="transmembrane region" description="Helical" evidence="10">
    <location>
        <begin position="451"/>
        <end position="475"/>
    </location>
</feature>
<comment type="caution">
    <text evidence="11">The sequence shown here is derived from an EMBL/GenBank/DDBJ whole genome shotgun (WGS) entry which is preliminary data.</text>
</comment>
<feature type="chain" id="PRO_5015023334" description="Transmembrane 9 superfamily member" evidence="10">
    <location>
        <begin position="23"/>
        <end position="682"/>
    </location>
</feature>
<dbReference type="EMBL" id="LHPG02000013">
    <property type="protein sequence ID" value="PRW44394.1"/>
    <property type="molecule type" value="Genomic_DNA"/>
</dbReference>
<keyword evidence="9 10" id="KW-0472">Membrane</keyword>
<evidence type="ECO:0000256" key="1">
    <source>
        <dbReference type="ARBA" id="ARBA00004337"/>
    </source>
</evidence>
<name>A0A2P6TJY3_CHLSO</name>
<accession>A0A2P6TJY3</accession>